<proteinExistence type="inferred from homology"/>
<gene>
    <name evidence="8" type="ORF">Rsub_00579</name>
</gene>
<dbReference type="SUPFAM" id="SSF48371">
    <property type="entry name" value="ARM repeat"/>
    <property type="match status" value="1"/>
</dbReference>
<dbReference type="InterPro" id="IPR026739">
    <property type="entry name" value="AP_beta"/>
</dbReference>
<dbReference type="SMART" id="SM01020">
    <property type="entry name" value="B2-adapt-app_C"/>
    <property type="match status" value="1"/>
</dbReference>
<dbReference type="GO" id="GO:0012505">
    <property type="term" value="C:endomembrane system"/>
    <property type="evidence" value="ECO:0007669"/>
    <property type="project" value="UniProtKB-SubCell"/>
</dbReference>
<evidence type="ECO:0000256" key="6">
    <source>
        <dbReference type="SAM" id="MobiDB-lite"/>
    </source>
</evidence>
<evidence type="ECO:0000259" key="7">
    <source>
        <dbReference type="SMART" id="SM01020"/>
    </source>
</evidence>
<dbReference type="STRING" id="307507.A0A2V0NSG1"/>
<evidence type="ECO:0000256" key="3">
    <source>
        <dbReference type="ARBA" id="ARBA00022448"/>
    </source>
</evidence>
<evidence type="ECO:0000256" key="2">
    <source>
        <dbReference type="ARBA" id="ARBA00006613"/>
    </source>
</evidence>
<protein>
    <submittedName>
        <fullName evidence="8">Beta-adaptin A</fullName>
    </submittedName>
</protein>
<feature type="region of interest" description="Disordered" evidence="6">
    <location>
        <begin position="628"/>
        <end position="654"/>
    </location>
</feature>
<evidence type="ECO:0000256" key="1">
    <source>
        <dbReference type="ARBA" id="ARBA00004308"/>
    </source>
</evidence>
<dbReference type="InterPro" id="IPR016024">
    <property type="entry name" value="ARM-type_fold"/>
</dbReference>
<dbReference type="OrthoDB" id="10254310at2759"/>
<feature type="region of interest" description="Disordered" evidence="6">
    <location>
        <begin position="675"/>
        <end position="697"/>
    </location>
</feature>
<name>A0A2V0NSG1_9CHLO</name>
<dbReference type="Pfam" id="PF09066">
    <property type="entry name" value="B2-adapt-app_C"/>
    <property type="match status" value="1"/>
</dbReference>
<evidence type="ECO:0000256" key="5">
    <source>
        <dbReference type="ARBA" id="ARBA00023136"/>
    </source>
</evidence>
<feature type="domain" description="Beta-adaptin appendage C-terminal subdomain" evidence="7">
    <location>
        <begin position="720"/>
        <end position="837"/>
    </location>
</feature>
<evidence type="ECO:0000256" key="4">
    <source>
        <dbReference type="ARBA" id="ARBA00022927"/>
    </source>
</evidence>
<feature type="compositionally biased region" description="Gly residues" evidence="6">
    <location>
        <begin position="633"/>
        <end position="654"/>
    </location>
</feature>
<feature type="compositionally biased region" description="Low complexity" evidence="6">
    <location>
        <begin position="676"/>
        <end position="692"/>
    </location>
</feature>
<keyword evidence="9" id="KW-1185">Reference proteome</keyword>
<dbReference type="AlphaFoldDB" id="A0A2V0NSG1"/>
<dbReference type="Gene3D" id="3.30.310.10">
    <property type="entry name" value="TATA-Binding Protein"/>
    <property type="match status" value="1"/>
</dbReference>
<comment type="similarity">
    <text evidence="2">Belongs to the adaptor complexes large subunit family.</text>
</comment>
<dbReference type="GO" id="GO:0016192">
    <property type="term" value="P:vesicle-mediated transport"/>
    <property type="evidence" value="ECO:0007669"/>
    <property type="project" value="InterPro"/>
</dbReference>
<dbReference type="Gene3D" id="1.25.10.10">
    <property type="entry name" value="Leucine-rich Repeat Variant"/>
    <property type="match status" value="1"/>
</dbReference>
<evidence type="ECO:0000313" key="9">
    <source>
        <dbReference type="Proteomes" id="UP000247498"/>
    </source>
</evidence>
<dbReference type="InterPro" id="IPR011989">
    <property type="entry name" value="ARM-like"/>
</dbReference>
<keyword evidence="3" id="KW-0813">Transport</keyword>
<comment type="caution">
    <text evidence="8">The sequence shown here is derived from an EMBL/GenBank/DDBJ whole genome shotgun (WGS) entry which is preliminary data.</text>
</comment>
<comment type="subcellular location">
    <subcellularLocation>
        <location evidence="1">Endomembrane system</location>
    </subcellularLocation>
</comment>
<sequence length="841" mass="89253">MAGDRKPRGELGELSAQLQGLCTKGKRTDKELVAAKREVFKKVINYMTLGMDMSALFPMMISCANLSADDVVLKKQLYLYITHYASSTPDLGLLTINQLQKDCRDQDPTVRGLALRSLCSLSIPNLLEYVVSPVTVGLSDKHPYVRRTAVMGVLKIWHMSPDTVSHTGMVEQVRSMLYQDPDPQVVANCLQMVSQLEPVSKLAGDKQFVYHLINRIKDFSEWAQCAVLELASHYRPASEAEVFDILNALEDRLGATNSAVVMAAVKLFLHATLDMAATHQQVLERIKDPLKTLIARDEPATAYAVLCHARLLVARAPILFEGDYQAFFCRSHDPWYVKKIKMEILTLMASSTNAYDIVGELTEYARDVSPPIGREAVKAIGRVALGVPDAAGVVERLLLFLEGGSDHLVAESLVQLKDLLRRYPDLGEVFSVGDIRPNQVEEPEARAALVWILGQFGAHIPGAPYLLQPLVESFPTEPPCVRLALLTAAAKLFFRRPPEARKLLGSCLAAGLSDQDQDVHDRALLYYRLLRHDVAAAEAVICPPGEAIHQFAEEQTPEAQEQIFQEFNSLSVVYQQPAALFVERAQYHSVPDADDDPDGAGGAGGGAAAAAAAGVDPATGLLEADLLSLDEGPSGGGAAGSGGGAGGSGGGGGGAAAQLAGSLLDLELDYSPAPPAGAAAAAQQQQQTAAAAGSGGGGPAGGLDDLLGGFGGGGGGGLSLAAAARVAPASFQEKWKRLPPAHSYTETLSSATVSALAANAHNDFCAHVAQGNIHTMACGGQPPAYKYYFYGQDAGSGALVLVEMVVATGPRQASFTLKSEDPALLAPFLEIWTSCLAGFYR</sequence>
<dbReference type="Proteomes" id="UP000247498">
    <property type="component" value="Unassembled WGS sequence"/>
</dbReference>
<dbReference type="InterPro" id="IPR015151">
    <property type="entry name" value="B-adaptin_app_sub_C"/>
</dbReference>
<dbReference type="FunFam" id="1.25.10.10:FF:000113">
    <property type="entry name" value="Beta-adaptin-like protein A"/>
    <property type="match status" value="1"/>
</dbReference>
<dbReference type="PANTHER" id="PTHR11134">
    <property type="entry name" value="ADAPTOR COMPLEX SUBUNIT BETA FAMILY MEMBER"/>
    <property type="match status" value="1"/>
</dbReference>
<keyword evidence="5" id="KW-0472">Membrane</keyword>
<dbReference type="GO" id="GO:0030131">
    <property type="term" value="C:clathrin adaptor complex"/>
    <property type="evidence" value="ECO:0007669"/>
    <property type="project" value="InterPro"/>
</dbReference>
<dbReference type="Pfam" id="PF01602">
    <property type="entry name" value="Adaptin_N"/>
    <property type="match status" value="1"/>
</dbReference>
<reference evidence="8 9" key="1">
    <citation type="journal article" date="2018" name="Sci. Rep.">
        <title>Raphidocelis subcapitata (=Pseudokirchneriella subcapitata) provides an insight into genome evolution and environmental adaptations in the Sphaeropleales.</title>
        <authorList>
            <person name="Suzuki S."/>
            <person name="Yamaguchi H."/>
            <person name="Nakajima N."/>
            <person name="Kawachi M."/>
        </authorList>
    </citation>
    <scope>NUCLEOTIDE SEQUENCE [LARGE SCALE GENOMIC DNA]</scope>
    <source>
        <strain evidence="8 9">NIES-35</strain>
    </source>
</reference>
<dbReference type="EMBL" id="BDRX01000002">
    <property type="protein sequence ID" value="GBF87867.1"/>
    <property type="molecule type" value="Genomic_DNA"/>
</dbReference>
<keyword evidence="4" id="KW-0653">Protein transport</keyword>
<dbReference type="InterPro" id="IPR002553">
    <property type="entry name" value="Clathrin/coatomer_adapt-like_N"/>
</dbReference>
<evidence type="ECO:0000313" key="8">
    <source>
        <dbReference type="EMBL" id="GBF87867.1"/>
    </source>
</evidence>
<dbReference type="InterPro" id="IPR012295">
    <property type="entry name" value="TBP_dom_sf"/>
</dbReference>
<accession>A0A2V0NSG1</accession>
<feature type="region of interest" description="Disordered" evidence="6">
    <location>
        <begin position="589"/>
        <end position="608"/>
    </location>
</feature>
<dbReference type="GO" id="GO:0006886">
    <property type="term" value="P:intracellular protein transport"/>
    <property type="evidence" value="ECO:0007669"/>
    <property type="project" value="InterPro"/>
</dbReference>
<dbReference type="FunCoup" id="A0A2V0NSG1">
    <property type="interactions" value="1680"/>
</dbReference>
<organism evidence="8 9">
    <name type="scientific">Raphidocelis subcapitata</name>
    <dbReference type="NCBI Taxonomy" id="307507"/>
    <lineage>
        <taxon>Eukaryota</taxon>
        <taxon>Viridiplantae</taxon>
        <taxon>Chlorophyta</taxon>
        <taxon>core chlorophytes</taxon>
        <taxon>Chlorophyceae</taxon>
        <taxon>CS clade</taxon>
        <taxon>Sphaeropleales</taxon>
        <taxon>Selenastraceae</taxon>
        <taxon>Raphidocelis</taxon>
    </lineage>
</organism>
<dbReference type="InParanoid" id="A0A2V0NSG1"/>